<dbReference type="Gene3D" id="3.30.70.360">
    <property type="match status" value="1"/>
</dbReference>
<protein>
    <submittedName>
        <fullName evidence="2">Amidohydrolase</fullName>
    </submittedName>
</protein>
<evidence type="ECO:0000313" key="3">
    <source>
        <dbReference type="Proteomes" id="UP001166402"/>
    </source>
</evidence>
<dbReference type="InterPro" id="IPR017439">
    <property type="entry name" value="Amidohydrolase"/>
</dbReference>
<dbReference type="SUPFAM" id="SSF55031">
    <property type="entry name" value="Bacterial exopeptidase dimerisation domain"/>
    <property type="match status" value="1"/>
</dbReference>
<keyword evidence="3" id="KW-1185">Reference proteome</keyword>
<evidence type="ECO:0000259" key="1">
    <source>
        <dbReference type="Pfam" id="PF07687"/>
    </source>
</evidence>
<organism evidence="2 3">
    <name type="scientific">Thermoanaerobacterium butyriciformans</name>
    <dbReference type="NCBI Taxonomy" id="1702242"/>
    <lineage>
        <taxon>Bacteria</taxon>
        <taxon>Bacillati</taxon>
        <taxon>Bacillota</taxon>
        <taxon>Clostridia</taxon>
        <taxon>Thermoanaerobacterales</taxon>
        <taxon>Thermoanaerobacteraceae</taxon>
        <taxon>Thermoanaerobacterium</taxon>
    </lineage>
</organism>
<dbReference type="PIRSF" id="PIRSF005962">
    <property type="entry name" value="Pept_M20D_amidohydro"/>
    <property type="match status" value="1"/>
</dbReference>
<feature type="domain" description="Peptidase M20 dimerisation" evidence="1">
    <location>
        <begin position="186"/>
        <end position="280"/>
    </location>
</feature>
<dbReference type="Gene3D" id="3.40.630.10">
    <property type="entry name" value="Zn peptidases"/>
    <property type="match status" value="1"/>
</dbReference>
<dbReference type="Pfam" id="PF07687">
    <property type="entry name" value="M20_dimer"/>
    <property type="match status" value="1"/>
</dbReference>
<dbReference type="EMBL" id="JAGGLT010000005">
    <property type="protein sequence ID" value="MBP2071163.1"/>
    <property type="molecule type" value="Genomic_DNA"/>
</dbReference>
<dbReference type="SUPFAM" id="SSF53187">
    <property type="entry name" value="Zn-dependent exopeptidases"/>
    <property type="match status" value="1"/>
</dbReference>
<dbReference type="Pfam" id="PF01546">
    <property type="entry name" value="Peptidase_M20"/>
    <property type="match status" value="1"/>
</dbReference>
<proteinExistence type="predicted"/>
<accession>A0ABS4NBX5</accession>
<evidence type="ECO:0000313" key="2">
    <source>
        <dbReference type="EMBL" id="MBP2071163.1"/>
    </source>
</evidence>
<dbReference type="Proteomes" id="UP001166402">
    <property type="component" value="Unassembled WGS sequence"/>
</dbReference>
<dbReference type="InterPro" id="IPR002933">
    <property type="entry name" value="Peptidase_M20"/>
</dbReference>
<sequence length="411" mass="45216">MNEILKEARLIQDEIIELRRKIHREPELGFEETKTSELIKKYLEKLGIETKIMAKTGVVGTIKGNGEKTIAIRADIDALPIQEENDVPYSSLVPGKMHACGHDVHTAIALGAAKLLSQRKDKLMGNVKFIFQPAEETTGGAKPMLEAGAFENPKVDAIIGLHVDPDLQVGQIGYTYGKAYASSDMFDINVIGKSSHGAEPHKSIDPIVISANIINMIQTVVSRESNPLEPLVITIGSIEGGYARNIIAGKVHMSGIIRMLNEENRDMIVAKVENIAKKTAELMGGKVEFTRIEGYPCLINDSRMINILRLSALGIVGEENIKNVLPTLGVEDFAYYLKKVPGCFYKLGCGNKELGIDKPIHSNMFDVDENCIAYGIAVHVSTVLNFLKEGISKGNRQKRILKDLFNYSDTL</sequence>
<dbReference type="PANTHER" id="PTHR11014:SF63">
    <property type="entry name" value="METALLOPEPTIDASE, PUTATIVE (AFU_ORTHOLOGUE AFUA_6G09600)-RELATED"/>
    <property type="match status" value="1"/>
</dbReference>
<dbReference type="InterPro" id="IPR011650">
    <property type="entry name" value="Peptidase_M20_dimer"/>
</dbReference>
<dbReference type="PANTHER" id="PTHR11014">
    <property type="entry name" value="PEPTIDASE M20 FAMILY MEMBER"/>
    <property type="match status" value="1"/>
</dbReference>
<reference evidence="2" key="1">
    <citation type="submission" date="2021-03" db="EMBL/GenBank/DDBJ databases">
        <title>Genomic Encyclopedia of Type Strains, Phase IV (KMG-IV): sequencing the most valuable type-strain genomes for metagenomic binning, comparative biology and taxonomic classification.</title>
        <authorList>
            <person name="Goeker M."/>
        </authorList>
    </citation>
    <scope>NUCLEOTIDE SEQUENCE</scope>
    <source>
        <strain evidence="2">DSM 101588</strain>
    </source>
</reference>
<dbReference type="NCBIfam" id="TIGR01891">
    <property type="entry name" value="amidohydrolases"/>
    <property type="match status" value="1"/>
</dbReference>
<dbReference type="CDD" id="cd03886">
    <property type="entry name" value="M20_Acy1"/>
    <property type="match status" value="1"/>
</dbReference>
<dbReference type="InterPro" id="IPR036264">
    <property type="entry name" value="Bact_exopeptidase_dim_dom"/>
</dbReference>
<gene>
    <name evidence="2" type="ORF">J2Z80_000664</name>
</gene>
<name>A0ABS4NBX5_9THEO</name>
<dbReference type="RefSeq" id="WP_209453104.1">
    <property type="nucleotide sequence ID" value="NZ_JAGGLT010000005.1"/>
</dbReference>
<comment type="caution">
    <text evidence="2">The sequence shown here is derived from an EMBL/GenBank/DDBJ whole genome shotgun (WGS) entry which is preliminary data.</text>
</comment>